<feature type="domain" description="Ig-like" evidence="9">
    <location>
        <begin position="428"/>
        <end position="515"/>
    </location>
</feature>
<feature type="region of interest" description="Disordered" evidence="8">
    <location>
        <begin position="580"/>
        <end position="611"/>
    </location>
</feature>
<dbReference type="Gene3D" id="2.60.40.10">
    <property type="entry name" value="Immunoglobulins"/>
    <property type="match status" value="19"/>
</dbReference>
<feature type="region of interest" description="Disordered" evidence="8">
    <location>
        <begin position="3387"/>
        <end position="3407"/>
    </location>
</feature>
<dbReference type="GO" id="GO:0060298">
    <property type="term" value="P:positive regulation of sarcomere organization"/>
    <property type="evidence" value="ECO:0007669"/>
    <property type="project" value="UniProtKB-ARBA"/>
</dbReference>
<feature type="compositionally biased region" description="Polar residues" evidence="8">
    <location>
        <begin position="2618"/>
        <end position="2637"/>
    </location>
</feature>
<reference evidence="12" key="1">
    <citation type="submission" date="2016-04" db="UniProtKB">
        <authorList>
            <consortium name="WormBaseParasite"/>
        </authorList>
    </citation>
    <scope>IDENTIFICATION</scope>
</reference>
<feature type="domain" description="Ig-like" evidence="9">
    <location>
        <begin position="5369"/>
        <end position="5458"/>
    </location>
</feature>
<dbReference type="EMBL" id="UYRR01031295">
    <property type="protein sequence ID" value="VDK48693.1"/>
    <property type="molecule type" value="Genomic_DNA"/>
</dbReference>
<evidence type="ECO:0000256" key="4">
    <source>
        <dbReference type="ARBA" id="ARBA00022737"/>
    </source>
</evidence>
<sequence>MKLEEKGNWTTVTMIQSDGSQVPSSKLERDATTSYATNRETVYHKNARTVEETHLIKSAGSSNQGFSEEHWSSEIKSFVTAQPPKFIQVIKAFRVLATDTLTLVVEVESDPPAIFEWFCNDRSVQQDKRRFKVRHGLNITTLTVEGPEQGVYKCTARNPAGISTTYGYITVNAQPQYQKWTQQKHAVVIEESYETTSSEQIGVTIKQAPKFVNGVPNLTLKPGAEAIIDVEVDAYPPAKFTWYVNGYEFRDSSGRIAIYYPKENRCVARFPIPQTGEYKVVAENSLGKDQSIGYIDIKKEISVHQTERPPLPVESVRHTGTLPLQRHQNLFDGTDFMRSSSVSKNYEMYEESSYYQRSTSLPRPVHSIERHVQMTSDAGKHHEEEVKGQLPYSSMTEIYRAVDREDGRTETLYRTVSSESTHTMPQPPKFTSALPKAVSLSPSDELVLSVDVKAAPQADIKWKFDGSDVKESKNVTILSEHNRSTLIAKPPVQQGRYSVEVTNEAGTISSATTVHRVEEETFEQVDEHTIISERGSAVRSRSSPPPEIVENAITVTSAQDGWELVDRADLMKSSSGSVETVKHVETSTKYSVSDDRKAAPPVPPKPAPVQISSFTYTQKVSEESGDLSMKQSAIIPQPKTTTTQTTEMFATEMIEERRQMQPSRKVSEPLPKRPQVLRQPPPEVHVKAGEKLVLESKVDSYPESSFKWYQNNFEVRPSASVQIEAPAPNESRAIFKKPTDGIYKVTASNVYGSCTSSTRVTTEVVEEMLEESSVSIIRTPAQQVQPQQHIQKFQFVRKGRVEPRKDLPKVPKIHKKFASLIRIPQHKPLVLSVEADAIPEATFTWRVNNFEVRPSALVHIERPAPNVCRATFTKPSEGRYEVIASNERGTDVCSTKVAIDYDTEVVSEKRTTIQQVIQPTPEPPVFVRSLPPRTQLSDTEIKEFQLNVLVDSQQPVTFRWFADGSLLSNSVEHQMINEAFESTLLVRQPIRRVRDYSVEVSNASGTIRSTTSVYPPITTRTSSTIEELLATEASTEVRQRAPRFTTPLYATELEEGERLTAEVVVDHDGAPCEFLWYLNGKDVRTQPGFRVDSTHYVSTLVVESVNARTDGKLSVIATNRYGTAESSATITVNKREDTFEVITVSPTPAERPPKIVSPLHSTVFTAGQPMTLRCHIDALPPAQIIWTKDEVDLAEWVINEDITTNILPDGTYELTKPECTPDDAGLYECSARNAYGTAQTAAYVTVEEMVYTKDVHEAEIHEIAITKSPSPYVPQEPPRFTETMTSEIEDEKTVLKCKVHSEAPVEISWYHNNVPLTQNEKYTMRSFVDGTQTLSVRDVSKRDEGVYMCRAESRYGVAETSSQVITKEERQIREEEVLIEEHTDEQIQLPQRTDFQKKVYTDTSVKLISETEITDSEENYSRTAELKKNEEEYKLLVKVAETVAKRLVANIVIEEAVREAAYRIREQIHTSDEEEIFIERTTEERTYAPRFETNIECQTVRVGDTVRFATDVRGHPTPRIHWYFGQQRIQQSDHTEVLCLNGRSTLVIRRVTKEDEGVYFCEAENRVGKAVLSCDLRVIDTSTGGNIVLQRFQSTLDFSRTAEYVSTETETEVHSNILVNHSEEAFEHRISFLQPRTISLGYDCRASTSKVYDDSVIIRREERRQRLEPAHKEVTLNVNVEKPTPQFKHDVQILQQRETDISMLTNEQWFVSSEEVMQTRDITLTEKQKRAYGQDSTVNISTTIVIEKPSQRALHEVICIYDERVRLPEERFHAVRSVELRQMEEVNELFTSVLARKDEHQAHEVANVEVRRPPSQFDHTTTVMESEVAHLCAHYTAPTTSRSEIVVVEVNLVKYSPVLSDRVTRIQRPIRRATAEQRIVILEGVTESFSEEVFWSLKKIQKAVTHTGEAITNANIEVRKPFEQGEHITTIIDKVKIIPEILAIAAAATKIQITNVYITLTKKGEVAHQALVIEYESYIEDEASLNIALLTVPAFHSKQEEIWTRETRIKETYDERNIVAVFVEVDANCPNQSVELVASVNIPVISNANLSGIQRWSTSSVVERSDSITESSSYGVFEAPRFLKQLENVTTAIGNALQFKCIVSGMPMPEIRWFVDGDEIHTSRVYETVYEDGVCILRINEVVLEDEGEYMCEATNPSGRAITKCFLHTTRFCLLLLKRPNLLASPNELNGETTLWRRSLSKKSISEETNSYVFFEAVPAAEAVEVHAILAENDLETPLSSIHDDSRTTVGTVDAFDISSADSSIARHFSFYDEPSNVKISATFVDSPQRSDVSAKFRTVNDQNMQCIFDIVAYSINESFELIYRYPTPNRSRYFNQKYSTSSYETCLSLHLSRPNAFESAAIIALQKDVKKTLLAKLAVIDTAERTLSSRQSVNECCSIILALSAAGRTMKQEMTLSCAAPGMFSNDHSEEFAHSSVEWNLTKQSPSDNDSLTVMSTVKSPTIRAHASINSKELDLWNESFDNPFPEEASLIDQERLLEPRTPLLPEKVTYRGQEIGLCVREMDEPDIVADKPKRELIEKYVEALFDFSYTVEDINGNGAAEMENSKNVDTSLVMPKIVDRHADVHNTRLATAASEAVITKLTETDSEKAYPHPRGNEQSSMASDITSEASNNGSLVKTPEGTVITEEDIDMFRCEDISELIMETIEEAEDSSQCEDVFEAYSADGNQFVEFFFQKPSQYGEATENRGIGFPSPSDMIERGEANKEALILTEQQLATKEAALESKTSKHYNYSEELNRAKEAVKRTEAELDEVRIRHRSISLSEEAQMIERAIYDISDRIMQQQPLTEAQAEANEELLRATLEEMIMDVNAKPSKNGSSLYKKPIALLRQKLANLEHSLIADEEVGVIMGNNEDKKTETLKLEASSDPSRPSPAHYSLHNKKRMAKRMSSELARMTPLTNSIHEQLSTIETMLDEVELDEFEENLEGTSEDAKLLQSKPTTKRREMHGILVQINHELNTMKRYCRKNISRKGADAVVGVLQKVRGNVSSIVSMVSRSKKKRRSRTKSPDKHTSKTGFFFGTEASINFNLFKSPAQENVDIAVMYRSTSDGSTHQSLTDDHKTVSDSVRCQYGYKVPTGSDDNMPTPKSGQDIPINSGVLPNQNTVGHPCDLCPEIIVLTPVDLAVPSPCVCQSMTNDDDVPVRPPRPRRSQSREAEEKRLIEMLASQASNLQETPTIAELNVDEIAEIARMRSELEQLESHLDDNKKDLYGSDVISENETQELEIRRRTSVENVSSVFPLIPVRKAFFTTLDENSSVQLFCEESDYGNESDTGSRTFHGSAKVHPSYALSAAVIPEQGEKYTAEECARAKEREIVLLAVQELANELDSNRTASISTSDASGKWSRKSNSTPYSDVEIDVVLEHNVESSGHESIECNQTAEESDQTSSFTDIYVKRDVVESCSLNDIESLLGRDESGDEANDVRIMLTSAPIADMVNVMPTIMERSENSRTNSAMTASRSSATTTTDSLLPRVINIDKIESLQASGYVFANPYIEGSDEETIEHCESGFLPLPRGKSKERSDERNIYRISESQMKTYGKCDKTEQNAENVPEEICIDVNLKRRPRKLKVLCTLAPEVLMNVSALATMGESVEVVVEQPSESQGYLVKITDDVSDSVHLSVIEVLPPVSIDVEVSLSNDEQTDFEEVVAVQPDRYRLLMKNLNDMNAFIYDGGETDLIDSMQRTGVSISIVARSTRDAVYASLEEIPWGEVSMHICLSENEMVRSMSGSETRANSLIQNVTVSESNDHERKSLRSQESFKSSQKSLAFSDRSERYDSMQSLNVPSYVLKEGSTATITCELNNFLSPNSHIDWYKGKAAVETKPGKIDRISHDLLEVLVISHVELDDSDVYSIEVDEHVYPVAFLIVEEDDQFEKADDVSKPTFITPPQTLFVMEGQPAIISCQLNGLHQNVVWCKERKVIDGDNHRFKIESDDNGLHRLIIGESELDDQGTYYAYVDDRFTAITLVVEVSNPFPCSESARQEQINERELTVTASGTESEEDDYREYVVPPGSTATIACELESDDLRELCWRKDGENIVFDDDSKVEHVVNGLKHYLVIHDTQPNDSACYSVRINNAEFKVAHMIVSNCATSIAGDMAKEETLVPAGASAVIHCETITQEKSLIWQKDRRPLSHDDRYEYSDSADGHEHSFTIHGVRKSDEGEYGVIISEAYTAVTNITVIDSDYQLMRGEEATTTHYFSVPMKRPTFVSEATMNSVEQRHFYDEYQVCDVNEYFDLHFRTQSYETPVVVRESRSESVALSCSSRESSTGRMEEEIVEVEVKRHEWQKAAKDVTVLESHVLQTTCEMSLDSTDYDVSIELAPFYGRVTMVEKVVTPTPRAFASIQIAQRCIDADLFRTNVYGMLSVESIRWMPRYESGVQMSVSSTRSETVELGAIIGCGTENEQISVVLLTSPPISHVSSVACSYAQTHLWTELCAEFVSVVNTEISRLISNDTAVVARLDSTTVEDIESVLRLHRDESKELLNAVVTTLPEPIFVHFSDNVAYTELSQWLNSTVIRGDYSEITRKLIRTCSEHIYLQESSLEEQFSSVDCHQEYAQEMAECILKPHLVPKTAEVSASFANEQVVFSLDSAVVRQTGSNFVAKMINTAKEWICLQETTIEDNYSDIFIECATSYQDCFISLMSRPSPETVQVVSEIALQKAQYFFDWSVDECVERRFIARVMRNAFISMQLRGITIEEGTFDVLIGRRWEREQLQVTVLVPARAAFENAKAGFAFEGVNYLMESFEVRSIESDFVVKVSNTLCLSVSMCASTTEEIVTHIEKEQNNSAEHALVTVIPRPPPHHAEVITDIASQEFNNFFDSSLVQRIEQRTSVIIFRQAYTSMQLHRTLLEEGDFGVWMGRILEQDEAFVTVICRPPPINARVSASIETQETSYFFDSFVDQQVEFKVISKVRRKAFTSMQLHAETLEEGEFDVLMGRRWDREEVNITLISHPPPVHASVQLTLEVQEASYFFDSFTDQRVELNVRSKLVTRAFTSMQLHAVKLEEGIFDVFLIRTSNPVGTSILLWHRPLPISAHVMSHIELQEASYLFDSFVDETVECKVLSRVFTRAFTTMRLHATSIEDGQFSVFMVRKTEEEEIFVSVAAPTTSSRTETRAGFACFQMSYLFDSEVARGIRRYLRTKGTHRAKASLSLCAAKSQRDEIRSFKEHSDFTHERMLTKSLVDFIADQDRSCNFSGERHLQSEFERLGATVTEGYDSSTVMLERTYQESTHVRISAEPSAQGISAAAYEYAHTQLRASAFKEAEFHTSLNRRSESDELSVTVVSPLYSHAHHEMALSMVSKAIQEDEMQRTAIEEECGKIVGEIASDEEVSVVEDSLSTSSQGIAFTKPQFIQRLNEIYELDEETSVTFKCIIGGVPSPSVRWFLNNTRVIEDRNVSMIAEDGIYLLRTKCIDCTWNGTLVCEAINSFGCIRSSSRIVVKGVQQIDIRTTERVSETQSKVISDLSSIPRKPSSPDLSTTSTTSSVGQAPEFQQPLAEKTTVKIGEILQLKCVVSGSPLPTCQWTRNGVVVEQNSENTIISEDGICILRIRSATLKDSAVFRCTATNTSGTAQTESTVFVDDDLSHDSSVSEAPHFILPLKNLEPSSREHVQLKCIVSGSPMPSVRWTLNGRTIEEGEKGFEMACEDGIVLLRMTEKVESGIFVCQAVNSVGQARTECRVQIKEPKTTSLEATVMASNINFLVDADVFVITKINYETKATIKMDEKPKKTDADFKIIIIIEESIIRTRKCAKVIERRFKIVRTYGEGEEKVIASGQLGRSLEQVRRAIEAFLVEEKRKGILVEGENLERIIEVLHVPKFNQATGEQEMEEFDHQPPESRSRLNTGTFTERMSGMTEQLIQRKTYTIKRESVWESDEDELMITDINCICAPPFESAEANIIVRSCVQYSASVNIVCRGHSPTDATETFFEIITEGWVTRNINHAYNEPAAPRFVRPFSVAKTFRNIYELRCTISGYPSPSIRILHNGIPIRHNDRRYRIIYECGIVILRMLQIREGHYVCEASNSSGKAITECYLKGDEQLSDIFEVTRVFDRHGFLLPSDRAPTSYVALTGQDSVHRAFQYPALNFGVANSLDMQRFSKKEMTFERLSRTPQRNEYRSDSQYSTVKMSGDIEEPFLRTGISRTWDQSYSDEHVSCTRKQESKNETEERLPTATDSRPKEGTESSYATTDGTIFRGLTAEEDDTSLMGKYGGTKEENGTEMIPYETPNFPLPLTDIVTEPVDFIELRCIVIGHPEPKIRFIFNDHDLQSDLSAQIIHEDGVVLLRKSGPDIEGHYICEATNQIGTSKTECHVYFKQTVEDMERNKIEYFERKETRERITRVSEHCIDSTSESETVSKYSQQQRRNVQSRDLFPADSNQRAVQFQVLGHAIQKSGSEGSSEGFIEEKTYLKPCDETAALDLTFGQKTSADVVEVDMIIRATGRIYDDSNKTGTVKHELHIVEEVCCEIKARKNEIAAVVEITVIDKIVAGIKKRICDGPHQQTDMDENVICDQAETVEVTTPFHTIPTEAAHLYISRPLSSSVTMQGTELDEMSQGFSSVAQRISHMSRREYDNYLEDNALNMSERDFEEFSRLIRMYMSQNEYERYLQLRRNLSTMRATYDASTAYSEGTIPHFVGQRVDSAFVEKGRQLKEVALGRKTNERFGLSLAEEHSTSSSHYARLEADRGAEVFEIVGERHEKASVVAFFPTEKVSMRETGTFSTVGTAMSAQGETLRENVIFEVSKRLDHRDGTRAIEMRHLQIEESNKEICIEKDSSRATIQVCVTEGGFVETTRHLHAHVAMESEAIDVTLDKEQQVLFAEIAIELNQQDAVWFALGRTMIALKGEIQRSHTVLDIAREHVVHKIELIEKIMHPQMEDTNKEVDMQKAPIMAKLDVQIIDSMIPCISLTIPRVIPSEEENFEALISKETSKEVVMERTSSTAFVDVTVLENVYAQSKRLVTTETVKETEAAEVVVDKPYQQLSVAVNIADFQKEAVYFSWSRVVEITKGEAVHEQLVIGAAEARTVVEELVKEEVRREEIEETSKEVVMERTSSTAFVDVTVLENVYAQSKRLVTRETVKETEAAEVVVDKPY</sequence>
<feature type="domain" description="Ig-like" evidence="9">
    <location>
        <begin position="5969"/>
        <end position="6049"/>
    </location>
</feature>
<feature type="compositionally biased region" description="Basic and acidic residues" evidence="8">
    <location>
        <begin position="657"/>
        <end position="671"/>
    </location>
</feature>
<comment type="subcellular location">
    <subcellularLocation>
        <location evidence="1">Cytoplasm</location>
        <location evidence="1">Myofibril</location>
        <location evidence="1">Sarcomere</location>
        <location evidence="1">A band</location>
    </subcellularLocation>
</comment>
<feature type="region of interest" description="Disordered" evidence="8">
    <location>
        <begin position="3466"/>
        <end position="3485"/>
    </location>
</feature>
<feature type="domain" description="Ig-like" evidence="9">
    <location>
        <begin position="1042"/>
        <end position="1131"/>
    </location>
</feature>
<dbReference type="FunFam" id="2.60.40.10:FF:000107">
    <property type="entry name" value="Myosin, light chain kinase a"/>
    <property type="match status" value="2"/>
</dbReference>
<feature type="compositionally biased region" description="Basic and acidic residues" evidence="8">
    <location>
        <begin position="580"/>
        <end position="598"/>
    </location>
</feature>
<dbReference type="Pfam" id="PF07679">
    <property type="entry name" value="I-set"/>
    <property type="match status" value="15"/>
</dbReference>
<comment type="similarity">
    <text evidence="2">Belongs to the protein kinase superfamily. CAMK Ser/Thr protein kinase family.</text>
</comment>
<protein>
    <submittedName>
        <fullName evidence="12">Titin</fullName>
    </submittedName>
</protein>
<feature type="domain" description="Ig-like" evidence="9">
    <location>
        <begin position="1153"/>
        <end position="1245"/>
    </location>
</feature>
<keyword evidence="7" id="KW-0175">Coiled coil</keyword>
<feature type="domain" description="Ig-like" evidence="9">
    <location>
        <begin position="5613"/>
        <end position="5700"/>
    </location>
</feature>
<proteinExistence type="inferred from homology"/>
<evidence type="ECO:0000256" key="2">
    <source>
        <dbReference type="ARBA" id="ARBA00006692"/>
    </source>
</evidence>
<reference evidence="10 11" key="2">
    <citation type="submission" date="2018-11" db="EMBL/GenBank/DDBJ databases">
        <authorList>
            <consortium name="Pathogen Informatics"/>
        </authorList>
    </citation>
    <scope>NUCLEOTIDE SEQUENCE [LARGE SCALE GENOMIC DNA]</scope>
</reference>
<dbReference type="GO" id="GO:0004674">
    <property type="term" value="F:protein serine/threonine kinase activity"/>
    <property type="evidence" value="ECO:0007669"/>
    <property type="project" value="UniProtKB-KW"/>
</dbReference>
<evidence type="ECO:0000313" key="10">
    <source>
        <dbReference type="EMBL" id="VDK48693.1"/>
    </source>
</evidence>
<feature type="domain" description="Ig-like" evidence="9">
    <location>
        <begin position="4006"/>
        <end position="4105"/>
    </location>
</feature>
<dbReference type="PANTHER" id="PTHR47633">
    <property type="entry name" value="IMMUNOGLOBULIN"/>
    <property type="match status" value="1"/>
</dbReference>
<evidence type="ECO:0000313" key="12">
    <source>
        <dbReference type="WBParaSite" id="ASIM_0001358501-mRNA-1"/>
    </source>
</evidence>
<dbReference type="FunFam" id="2.60.40.10:FF:000345">
    <property type="entry name" value="Muscle M-line assembly protein unc-89"/>
    <property type="match status" value="1"/>
</dbReference>
<feature type="region of interest" description="Disordered" evidence="8">
    <location>
        <begin position="2605"/>
        <end position="2639"/>
    </location>
</feature>
<feature type="domain" description="Ig-like" evidence="9">
    <location>
        <begin position="1489"/>
        <end position="1573"/>
    </location>
</feature>
<dbReference type="GO" id="GO:0031672">
    <property type="term" value="C:A band"/>
    <property type="evidence" value="ECO:0007669"/>
    <property type="project" value="UniProtKB-SubCell"/>
</dbReference>
<feature type="compositionally biased region" description="Low complexity" evidence="8">
    <location>
        <begin position="3469"/>
        <end position="3485"/>
    </location>
</feature>
<keyword evidence="4" id="KW-0677">Repeat</keyword>
<organism evidence="12">
    <name type="scientific">Anisakis simplex</name>
    <name type="common">Herring worm</name>
    <dbReference type="NCBI Taxonomy" id="6269"/>
    <lineage>
        <taxon>Eukaryota</taxon>
        <taxon>Metazoa</taxon>
        <taxon>Ecdysozoa</taxon>
        <taxon>Nematoda</taxon>
        <taxon>Chromadorea</taxon>
        <taxon>Rhabditida</taxon>
        <taxon>Spirurina</taxon>
        <taxon>Ascaridomorpha</taxon>
        <taxon>Ascaridoidea</taxon>
        <taxon>Anisakidae</taxon>
        <taxon>Anisakis</taxon>
        <taxon>Anisakis simplex complex</taxon>
    </lineage>
</organism>
<evidence type="ECO:0000313" key="11">
    <source>
        <dbReference type="Proteomes" id="UP000267096"/>
    </source>
</evidence>
<dbReference type="InterPro" id="IPR003598">
    <property type="entry name" value="Ig_sub2"/>
</dbReference>
<dbReference type="SMART" id="SM00408">
    <property type="entry name" value="IGc2"/>
    <property type="match status" value="11"/>
</dbReference>
<feature type="region of interest" description="Disordered" evidence="8">
    <location>
        <begin position="657"/>
        <end position="679"/>
    </location>
</feature>
<gene>
    <name evidence="10" type="ORF">ASIM_LOCUS13013</name>
</gene>
<accession>A0A0M3JYQ0</accession>
<feature type="compositionally biased region" description="Basic and acidic residues" evidence="8">
    <location>
        <begin position="6168"/>
        <end position="6200"/>
    </location>
</feature>
<feature type="domain" description="Ig-like" evidence="9">
    <location>
        <begin position="3795"/>
        <end position="3870"/>
    </location>
</feature>
<evidence type="ECO:0000256" key="3">
    <source>
        <dbReference type="ARBA" id="ARBA00022490"/>
    </source>
</evidence>
<feature type="region of interest" description="Disordered" evidence="8">
    <location>
        <begin position="5482"/>
        <end position="5511"/>
    </location>
</feature>
<dbReference type="CDD" id="cd00096">
    <property type="entry name" value="Ig"/>
    <property type="match status" value="4"/>
</dbReference>
<dbReference type="InterPro" id="IPR003599">
    <property type="entry name" value="Ig_sub"/>
</dbReference>
<feature type="domain" description="Ig-like" evidence="9">
    <location>
        <begin position="1278"/>
        <end position="1366"/>
    </location>
</feature>
<dbReference type="InterPro" id="IPR007110">
    <property type="entry name" value="Ig-like_dom"/>
</dbReference>
<feature type="domain" description="Ig-like" evidence="9">
    <location>
        <begin position="5509"/>
        <end position="5598"/>
    </location>
</feature>
<evidence type="ECO:0000256" key="1">
    <source>
        <dbReference type="ARBA" id="ARBA00004161"/>
    </source>
</evidence>
<feature type="domain" description="Ig-like" evidence="9">
    <location>
        <begin position="674"/>
        <end position="761"/>
    </location>
</feature>
<dbReference type="GO" id="GO:0040017">
    <property type="term" value="P:positive regulation of locomotion"/>
    <property type="evidence" value="ECO:0007669"/>
    <property type="project" value="UniProtKB-ARBA"/>
</dbReference>
<keyword evidence="3" id="KW-0963">Cytoplasm</keyword>
<feature type="domain" description="Ig-like" evidence="9">
    <location>
        <begin position="3900"/>
        <end position="3989"/>
    </location>
</feature>
<dbReference type="OrthoDB" id="5969272at2759"/>
<keyword evidence="5" id="KW-1015">Disulfide bond</keyword>
<dbReference type="PANTHER" id="PTHR47633:SF4">
    <property type="entry name" value="MYOPALLADIN ISOFORM X1"/>
    <property type="match status" value="1"/>
</dbReference>
<evidence type="ECO:0000256" key="8">
    <source>
        <dbReference type="SAM" id="MobiDB-lite"/>
    </source>
</evidence>
<feature type="region of interest" description="Disordered" evidence="8">
    <location>
        <begin position="2883"/>
        <end position="2905"/>
    </location>
</feature>
<keyword evidence="11" id="KW-1185">Reference proteome</keyword>
<dbReference type="InterPro" id="IPR013783">
    <property type="entry name" value="Ig-like_fold"/>
</dbReference>
<feature type="domain" description="Ig-like" evidence="9">
    <location>
        <begin position="84"/>
        <end position="170"/>
    </location>
</feature>
<feature type="region of interest" description="Disordered" evidence="8">
    <location>
        <begin position="3156"/>
        <end position="3177"/>
    </location>
</feature>
<keyword evidence="6" id="KW-0393">Immunoglobulin domain</keyword>
<dbReference type="PROSITE" id="PS50835">
    <property type="entry name" value="IG_LIKE"/>
    <property type="match status" value="15"/>
</dbReference>
<dbReference type="SMART" id="SM00409">
    <property type="entry name" value="IG"/>
    <property type="match status" value="16"/>
</dbReference>
<feature type="compositionally biased region" description="Basic residues" evidence="8">
    <location>
        <begin position="3017"/>
        <end position="3026"/>
    </location>
</feature>
<dbReference type="FunFam" id="2.60.40.10:FF:000032">
    <property type="entry name" value="palladin isoform X1"/>
    <property type="match status" value="1"/>
</dbReference>
<feature type="region of interest" description="Disordered" evidence="8">
    <location>
        <begin position="6167"/>
        <end position="6206"/>
    </location>
</feature>
<feature type="region of interest" description="Disordered" evidence="8">
    <location>
        <begin position="3352"/>
        <end position="3371"/>
    </location>
</feature>
<dbReference type="WBParaSite" id="ASIM_0001358501-mRNA-1">
    <property type="protein sequence ID" value="ASIM_0001358501-mRNA-1"/>
    <property type="gene ID" value="ASIM_0001358501"/>
</dbReference>
<feature type="compositionally biased region" description="Polar residues" evidence="8">
    <location>
        <begin position="3395"/>
        <end position="3407"/>
    </location>
</feature>
<dbReference type="InterPro" id="IPR036179">
    <property type="entry name" value="Ig-like_dom_sf"/>
</dbReference>
<evidence type="ECO:0000256" key="5">
    <source>
        <dbReference type="ARBA" id="ARBA00023157"/>
    </source>
</evidence>
<evidence type="ECO:0000256" key="6">
    <source>
        <dbReference type="ARBA" id="ARBA00023319"/>
    </source>
</evidence>
<feature type="coiled-coil region" evidence="7">
    <location>
        <begin position="2750"/>
        <end position="2777"/>
    </location>
</feature>
<evidence type="ECO:0000259" key="9">
    <source>
        <dbReference type="PROSITE" id="PS50835"/>
    </source>
</evidence>
<name>A0A0M3JYQ0_ANISI</name>
<dbReference type="InterPro" id="IPR013098">
    <property type="entry name" value="Ig_I-set"/>
</dbReference>
<feature type="coiled-coil region" evidence="7">
    <location>
        <begin position="3202"/>
        <end position="3229"/>
    </location>
</feature>
<dbReference type="Proteomes" id="UP000267096">
    <property type="component" value="Unassembled WGS sequence"/>
</dbReference>
<dbReference type="FunFam" id="2.60.40.10:FF:000425">
    <property type="entry name" value="Myosin light chain kinase"/>
    <property type="match status" value="2"/>
</dbReference>
<dbReference type="SUPFAM" id="SSF48726">
    <property type="entry name" value="Immunoglobulin"/>
    <property type="match status" value="20"/>
</dbReference>
<feature type="domain" description="Ig-like" evidence="9">
    <location>
        <begin position="2080"/>
        <end position="2163"/>
    </location>
</feature>
<dbReference type="GO" id="GO:0045989">
    <property type="term" value="P:positive regulation of striated muscle contraction"/>
    <property type="evidence" value="ECO:0007669"/>
    <property type="project" value="UniProtKB-ARBA"/>
</dbReference>
<dbReference type="GO" id="GO:0019899">
    <property type="term" value="F:enzyme binding"/>
    <property type="evidence" value="ECO:0007669"/>
    <property type="project" value="UniProtKB-ARBA"/>
</dbReference>
<feature type="region of interest" description="Disordered" evidence="8">
    <location>
        <begin position="3013"/>
        <end position="3035"/>
    </location>
</feature>
<evidence type="ECO:0000256" key="7">
    <source>
        <dbReference type="SAM" id="Coils"/>
    </source>
</evidence>